<protein>
    <recommendedName>
        <fullName evidence="3">PAS domain S-box-containing protein</fullName>
    </recommendedName>
</protein>
<evidence type="ECO:0008006" key="3">
    <source>
        <dbReference type="Google" id="ProtNLM"/>
    </source>
</evidence>
<sequence>MSNNQPITQQEYPVRSDCAIISHTDARGQITYVNDEFVEYAGFTRSRFSRITKGSSTTWMTMKSMNMNSVTQRRNRLWLDLQNAI</sequence>
<evidence type="ECO:0000313" key="1">
    <source>
        <dbReference type="EMBL" id="SFB79281.1"/>
    </source>
</evidence>
<dbReference type="AlphaFoldDB" id="A0A1I1DWL2"/>
<dbReference type="STRING" id="1122252.SAMN05660443_0162"/>
<keyword evidence="2" id="KW-1185">Reference proteome</keyword>
<accession>A0A1I1DWL2</accession>
<name>A0A1I1DWL2_9GAMM</name>
<reference evidence="1 2" key="1">
    <citation type="submission" date="2016-10" db="EMBL/GenBank/DDBJ databases">
        <authorList>
            <person name="de Groot N.N."/>
        </authorList>
    </citation>
    <scope>NUCLEOTIDE SEQUENCE [LARGE SCALE GENOMIC DNA]</scope>
    <source>
        <strain evidence="1 2">DSM 18438</strain>
    </source>
</reference>
<dbReference type="EMBL" id="FOLH01000001">
    <property type="protein sequence ID" value="SFB79281.1"/>
    <property type="molecule type" value="Genomic_DNA"/>
</dbReference>
<organism evidence="1 2">
    <name type="scientific">Marinospirillum celere</name>
    <dbReference type="NCBI Taxonomy" id="1122252"/>
    <lineage>
        <taxon>Bacteria</taxon>
        <taxon>Pseudomonadati</taxon>
        <taxon>Pseudomonadota</taxon>
        <taxon>Gammaproteobacteria</taxon>
        <taxon>Oceanospirillales</taxon>
        <taxon>Oceanospirillaceae</taxon>
        <taxon>Marinospirillum</taxon>
    </lineage>
</organism>
<dbReference type="Proteomes" id="UP000199058">
    <property type="component" value="Unassembled WGS sequence"/>
</dbReference>
<proteinExistence type="predicted"/>
<evidence type="ECO:0000313" key="2">
    <source>
        <dbReference type="Proteomes" id="UP000199058"/>
    </source>
</evidence>
<gene>
    <name evidence="1" type="ORF">SAMN05660443_0162</name>
</gene>